<dbReference type="OrthoDB" id="336885at2759"/>
<evidence type="ECO:0000256" key="5">
    <source>
        <dbReference type="ARBA" id="ARBA00023242"/>
    </source>
</evidence>
<reference evidence="11 12" key="1">
    <citation type="submission" date="2019-01" db="EMBL/GenBank/DDBJ databases">
        <title>A draft genome assembly of the solar-powered sea slug Elysia chlorotica.</title>
        <authorList>
            <person name="Cai H."/>
            <person name="Li Q."/>
            <person name="Fang X."/>
            <person name="Li J."/>
            <person name="Curtis N.E."/>
            <person name="Altenburger A."/>
            <person name="Shibata T."/>
            <person name="Feng M."/>
            <person name="Maeda T."/>
            <person name="Schwartz J.A."/>
            <person name="Shigenobu S."/>
            <person name="Lundholm N."/>
            <person name="Nishiyama T."/>
            <person name="Yang H."/>
            <person name="Hasebe M."/>
            <person name="Li S."/>
            <person name="Pierce S.K."/>
            <person name="Wang J."/>
        </authorList>
    </citation>
    <scope>NUCLEOTIDE SEQUENCE [LARGE SCALE GENOMIC DNA]</scope>
    <source>
        <strain evidence="11">EC2010</strain>
        <tissue evidence="11">Whole organism of an adult</tissue>
    </source>
</reference>
<dbReference type="InterPro" id="IPR043034">
    <property type="entry name" value="DNA_pol_alpha_B_N_sf"/>
</dbReference>
<dbReference type="Pfam" id="PF22062">
    <property type="entry name" value="OB_DPOA2"/>
    <property type="match status" value="1"/>
</dbReference>
<evidence type="ECO:0000256" key="7">
    <source>
        <dbReference type="SAM" id="MobiDB-lite"/>
    </source>
</evidence>
<keyword evidence="12" id="KW-1185">Reference proteome</keyword>
<dbReference type="GO" id="GO:0003677">
    <property type="term" value="F:DNA binding"/>
    <property type="evidence" value="ECO:0007669"/>
    <property type="project" value="InterPro"/>
</dbReference>
<organism evidence="11 12">
    <name type="scientific">Elysia chlorotica</name>
    <name type="common">Eastern emerald elysia</name>
    <name type="synonym">Sea slug</name>
    <dbReference type="NCBI Taxonomy" id="188477"/>
    <lineage>
        <taxon>Eukaryota</taxon>
        <taxon>Metazoa</taxon>
        <taxon>Spiralia</taxon>
        <taxon>Lophotrochozoa</taxon>
        <taxon>Mollusca</taxon>
        <taxon>Gastropoda</taxon>
        <taxon>Heterobranchia</taxon>
        <taxon>Euthyneura</taxon>
        <taxon>Panpulmonata</taxon>
        <taxon>Sacoglossa</taxon>
        <taxon>Placobranchoidea</taxon>
        <taxon>Plakobranchidae</taxon>
        <taxon>Elysia</taxon>
    </lineage>
</organism>
<dbReference type="AlphaFoldDB" id="A0A3S1C9F5"/>
<proteinExistence type="inferred from homology"/>
<keyword evidence="4 6" id="KW-0235">DNA replication</keyword>
<evidence type="ECO:0000256" key="1">
    <source>
        <dbReference type="ARBA" id="ARBA00004123"/>
    </source>
</evidence>
<evidence type="ECO:0000256" key="6">
    <source>
        <dbReference type="PIRNR" id="PIRNR018300"/>
    </source>
</evidence>
<dbReference type="Gene3D" id="1.10.8.530">
    <property type="entry name" value="DNA polymerase alpha-primase, subunit B, N-terminal domain"/>
    <property type="match status" value="1"/>
</dbReference>
<dbReference type="GO" id="GO:0006270">
    <property type="term" value="P:DNA replication initiation"/>
    <property type="evidence" value="ECO:0007669"/>
    <property type="project" value="TreeGrafter"/>
</dbReference>
<evidence type="ECO:0000313" key="12">
    <source>
        <dbReference type="Proteomes" id="UP000271974"/>
    </source>
</evidence>
<dbReference type="Proteomes" id="UP000271974">
    <property type="component" value="Unassembled WGS sequence"/>
</dbReference>
<gene>
    <name evidence="11" type="ORF">EGW08_005699</name>
</gene>
<comment type="function">
    <text evidence="6">Accessory subunit of the DNA polymerase alpha complex (also known as the alpha DNA polymerase-primase complex) which plays an essential role in the initiation of DNA synthesis.</text>
</comment>
<evidence type="ECO:0000259" key="10">
    <source>
        <dbReference type="Pfam" id="PF22062"/>
    </source>
</evidence>
<accession>A0A3S1C9F5</accession>
<evidence type="ECO:0000256" key="3">
    <source>
        <dbReference type="ARBA" id="ARBA00018596"/>
    </source>
</evidence>
<comment type="similarity">
    <text evidence="2 6">Belongs to the DNA polymerase alpha subunit B family.</text>
</comment>
<dbReference type="PANTHER" id="PTHR23061:SF12">
    <property type="entry name" value="DNA POLYMERASE ALPHA SUBUNIT B"/>
    <property type="match status" value="1"/>
</dbReference>
<feature type="domain" description="DNA polymerase alpha subunit B OB" evidence="10">
    <location>
        <begin position="221"/>
        <end position="305"/>
    </location>
</feature>
<feature type="domain" description="DNA polymerase alpha/delta/epsilon subunit B" evidence="8">
    <location>
        <begin position="346"/>
        <end position="543"/>
    </location>
</feature>
<dbReference type="PANTHER" id="PTHR23061">
    <property type="entry name" value="DNA POLYMERASE 2 ALPHA 70 KDA SUBUNIT"/>
    <property type="match status" value="1"/>
</dbReference>
<evidence type="ECO:0000259" key="8">
    <source>
        <dbReference type="Pfam" id="PF04042"/>
    </source>
</evidence>
<evidence type="ECO:0000256" key="2">
    <source>
        <dbReference type="ARBA" id="ARBA00007299"/>
    </source>
</evidence>
<feature type="compositionally biased region" description="Low complexity" evidence="7">
    <location>
        <begin position="147"/>
        <end position="162"/>
    </location>
</feature>
<feature type="region of interest" description="Disordered" evidence="7">
    <location>
        <begin position="117"/>
        <end position="169"/>
    </location>
</feature>
<evidence type="ECO:0000256" key="4">
    <source>
        <dbReference type="ARBA" id="ARBA00022705"/>
    </source>
</evidence>
<dbReference type="InterPro" id="IPR007185">
    <property type="entry name" value="DNA_pol_a/d/e_bsu"/>
</dbReference>
<feature type="domain" description="DNA polymerase alpha subunit B N-terminal" evidence="9">
    <location>
        <begin position="6"/>
        <end position="71"/>
    </location>
</feature>
<sequence>MSVSFEDISDELDVFGEDVDDSQLQRLQDICQSYSINANELVMQWMAFSSSRKVDLNLDNIEVFEREWLPKKLSNSQSTPKAKGKAFLNKNTISSALEDQLEIIGSYATPEEKSQIAQAAKRQLTPENNNARNKRFMGVNGSPSVKTFSPTSLSPASATPSAKFSSRSNSGETVLKFGNLSGHSWQGEGQGCNVSFYDTSSCLTSHMKYMFQKMMDKAGALNEIIEDISQSLQNAHGIEEFGHLALPSQELVTVSGRICCDSIGRLNNQSVLLEGSRDSSAGKSISLDLSELKQYSLFPGQVQAVDVFYTLYMLAFGREKASTKFNHAFFLPFFFLHQPAKPLRMMVAVGPYAPSDGLDYSPLSDLIKVINRDKPDCCLLSGDLPDTYEEMFNNQMEEISRATKGLGCKIIIVSSNRDAHSCYSVYPQPPYSLSTHFSDGSKVNLIFVSDPATLVINGVVVGLTSTDILMHLTKSEISIGQQSGGLDRMGRLAQHILHQHSYYPLYPAPDDVNIDYDMWETAARLPVTPHILLLPSDLKAFAKDIEGCCCVNPGRLTTGLVGGTFAQILVDTLALRSSSLPVAACAVKIVKV</sequence>
<dbReference type="SUPFAM" id="SSF56300">
    <property type="entry name" value="Metallo-dependent phosphatases"/>
    <property type="match status" value="1"/>
</dbReference>
<dbReference type="PIRSF" id="PIRSF018300">
    <property type="entry name" value="DNA_pol_alph_2"/>
    <property type="match status" value="1"/>
</dbReference>
<comment type="subcellular location">
    <subcellularLocation>
        <location evidence="1 6">Nucleus</location>
    </subcellularLocation>
</comment>
<dbReference type="STRING" id="188477.A0A3S1C9F5"/>
<dbReference type="InterPro" id="IPR054300">
    <property type="entry name" value="OB_DPOA2"/>
</dbReference>
<dbReference type="InterPro" id="IPR016722">
    <property type="entry name" value="DNA_pol_alpha_bsu"/>
</dbReference>
<keyword evidence="5 6" id="KW-0539">Nucleus</keyword>
<dbReference type="Gene3D" id="3.60.21.60">
    <property type="match status" value="2"/>
</dbReference>
<comment type="caution">
    <text evidence="11">The sequence shown here is derived from an EMBL/GenBank/DDBJ whole genome shotgun (WGS) entry which is preliminary data.</text>
</comment>
<dbReference type="GO" id="GO:0005658">
    <property type="term" value="C:alpha DNA polymerase:primase complex"/>
    <property type="evidence" value="ECO:0007669"/>
    <property type="project" value="TreeGrafter"/>
</dbReference>
<dbReference type="InterPro" id="IPR013627">
    <property type="entry name" value="Pol_alpha_B_N"/>
</dbReference>
<dbReference type="Pfam" id="PF04042">
    <property type="entry name" value="DNA_pol_E_B"/>
    <property type="match status" value="1"/>
</dbReference>
<name>A0A3S1C9F5_ELYCH</name>
<dbReference type="InterPro" id="IPR029052">
    <property type="entry name" value="Metallo-depent_PP-like"/>
</dbReference>
<evidence type="ECO:0000259" key="9">
    <source>
        <dbReference type="Pfam" id="PF08418"/>
    </source>
</evidence>
<protein>
    <recommendedName>
        <fullName evidence="3 6">DNA polymerase alpha subunit B</fullName>
    </recommendedName>
</protein>
<evidence type="ECO:0000313" key="11">
    <source>
        <dbReference type="EMBL" id="RUS86560.1"/>
    </source>
</evidence>
<dbReference type="EMBL" id="RQTK01000135">
    <property type="protein sequence ID" value="RUS86560.1"/>
    <property type="molecule type" value="Genomic_DNA"/>
</dbReference>
<dbReference type="Pfam" id="PF08418">
    <property type="entry name" value="Pol_alpha_B_N"/>
    <property type="match status" value="1"/>
</dbReference>